<dbReference type="Proteomes" id="UP000657372">
    <property type="component" value="Unassembled WGS sequence"/>
</dbReference>
<dbReference type="EMBL" id="JADOEL010000007">
    <property type="protein sequence ID" value="MBF8178146.1"/>
    <property type="molecule type" value="Genomic_DNA"/>
</dbReference>
<dbReference type="InterPro" id="IPR025669">
    <property type="entry name" value="AAA_dom"/>
</dbReference>
<accession>A0ABS0ETI2</accession>
<sequence>MTIVTVFNQKGGVGKTTTALNLAAALARRGCQPYGIDLDPQAHLSAIAGFTAQSGDDTILSMFQRDRPLKELVQRSSTSSLGLIPSHMELSKVDTLFGKGYDVVNRLNANLRAEKFNTENTPVMIDCCPLIGVLSLNAIFACDCIIVPVSADHLSAKGAMQIEKTLRALEPVLKRRVNRRYLLTRFDGRRSMAWEVLKVLEEKFGADVCRTRIAENVSLAESPAHNKTIFEHAPNSRGAQDYETLLDELLADGFIQQPALTRDEREDIVN</sequence>
<name>A0ABS0ETI2_9BURK</name>
<organism evidence="2 3">
    <name type="scientific">Herminiimonas contaminans</name>
    <dbReference type="NCBI Taxonomy" id="1111140"/>
    <lineage>
        <taxon>Bacteria</taxon>
        <taxon>Pseudomonadati</taxon>
        <taxon>Pseudomonadota</taxon>
        <taxon>Betaproteobacteria</taxon>
        <taxon>Burkholderiales</taxon>
        <taxon>Oxalobacteraceae</taxon>
        <taxon>Herminiimonas</taxon>
    </lineage>
</organism>
<keyword evidence="3" id="KW-1185">Reference proteome</keyword>
<dbReference type="PANTHER" id="PTHR13696:SF52">
    <property type="entry name" value="PARA FAMILY PROTEIN CT_582"/>
    <property type="match status" value="1"/>
</dbReference>
<dbReference type="Pfam" id="PF13614">
    <property type="entry name" value="AAA_31"/>
    <property type="match status" value="1"/>
</dbReference>
<dbReference type="PANTHER" id="PTHR13696">
    <property type="entry name" value="P-LOOP CONTAINING NUCLEOSIDE TRIPHOSPHATE HYDROLASE"/>
    <property type="match status" value="1"/>
</dbReference>
<evidence type="ECO:0000259" key="1">
    <source>
        <dbReference type="Pfam" id="PF13614"/>
    </source>
</evidence>
<dbReference type="InterPro" id="IPR050678">
    <property type="entry name" value="DNA_Partitioning_ATPase"/>
</dbReference>
<feature type="domain" description="AAA" evidence="1">
    <location>
        <begin position="1"/>
        <end position="174"/>
    </location>
</feature>
<dbReference type="CDD" id="cd02042">
    <property type="entry name" value="ParAB_family"/>
    <property type="match status" value="1"/>
</dbReference>
<comment type="caution">
    <text evidence="2">The sequence shown here is derived from an EMBL/GenBank/DDBJ whole genome shotgun (WGS) entry which is preliminary data.</text>
</comment>
<proteinExistence type="predicted"/>
<gene>
    <name evidence="2" type="ORF">IXC47_10670</name>
</gene>
<evidence type="ECO:0000313" key="3">
    <source>
        <dbReference type="Proteomes" id="UP000657372"/>
    </source>
</evidence>
<dbReference type="SUPFAM" id="SSF52540">
    <property type="entry name" value="P-loop containing nucleoside triphosphate hydrolases"/>
    <property type="match status" value="1"/>
</dbReference>
<evidence type="ECO:0000313" key="2">
    <source>
        <dbReference type="EMBL" id="MBF8178146.1"/>
    </source>
</evidence>
<reference evidence="2 3" key="1">
    <citation type="submission" date="2020-11" db="EMBL/GenBank/DDBJ databases">
        <title>WGS of Herminiimonas contaminans strain Marseille-Q4544 isolated from planarians Schmidtea mediterranea.</title>
        <authorList>
            <person name="Kangale L."/>
        </authorList>
    </citation>
    <scope>NUCLEOTIDE SEQUENCE [LARGE SCALE GENOMIC DNA]</scope>
    <source>
        <strain evidence="2 3">Marseille-Q4544</strain>
    </source>
</reference>
<dbReference type="RefSeq" id="WP_195875625.1">
    <property type="nucleotide sequence ID" value="NZ_JADOEL010000007.1"/>
</dbReference>
<dbReference type="InterPro" id="IPR027417">
    <property type="entry name" value="P-loop_NTPase"/>
</dbReference>
<dbReference type="Gene3D" id="3.40.50.300">
    <property type="entry name" value="P-loop containing nucleotide triphosphate hydrolases"/>
    <property type="match status" value="1"/>
</dbReference>
<protein>
    <submittedName>
        <fullName evidence="2">ParA family protein</fullName>
    </submittedName>
</protein>